<accession>A0AAV7AD27</accession>
<protein>
    <submittedName>
        <fullName evidence="2">Uncharacterized protein</fullName>
    </submittedName>
</protein>
<dbReference type="EMBL" id="WNYA01000008">
    <property type="protein sequence ID" value="KAG8559464.1"/>
    <property type="molecule type" value="Genomic_DNA"/>
</dbReference>
<keyword evidence="1" id="KW-1133">Transmembrane helix</keyword>
<feature type="transmembrane region" description="Helical" evidence="1">
    <location>
        <begin position="20"/>
        <end position="38"/>
    </location>
</feature>
<organism evidence="2 3">
    <name type="scientific">Engystomops pustulosus</name>
    <name type="common">Tungara frog</name>
    <name type="synonym">Physalaemus pustulosus</name>
    <dbReference type="NCBI Taxonomy" id="76066"/>
    <lineage>
        <taxon>Eukaryota</taxon>
        <taxon>Metazoa</taxon>
        <taxon>Chordata</taxon>
        <taxon>Craniata</taxon>
        <taxon>Vertebrata</taxon>
        <taxon>Euteleostomi</taxon>
        <taxon>Amphibia</taxon>
        <taxon>Batrachia</taxon>
        <taxon>Anura</taxon>
        <taxon>Neobatrachia</taxon>
        <taxon>Hyloidea</taxon>
        <taxon>Leptodactylidae</taxon>
        <taxon>Leiuperinae</taxon>
        <taxon>Engystomops</taxon>
    </lineage>
</organism>
<keyword evidence="1" id="KW-0472">Membrane</keyword>
<evidence type="ECO:0000256" key="1">
    <source>
        <dbReference type="SAM" id="Phobius"/>
    </source>
</evidence>
<comment type="caution">
    <text evidence="2">The sequence shown here is derived from an EMBL/GenBank/DDBJ whole genome shotgun (WGS) entry which is preliminary data.</text>
</comment>
<dbReference type="Proteomes" id="UP000824782">
    <property type="component" value="Unassembled WGS sequence"/>
</dbReference>
<sequence length="89" mass="10166">MAMVMASTSQTTMDQVSENLHFIVTHYMFYSASFLPSLDTFGWISNSLKFCTNFSCCILMYTTIAISIPYSPFFLLLSIVFFFNSSNYS</sequence>
<feature type="transmembrane region" description="Helical" evidence="1">
    <location>
        <begin position="58"/>
        <end position="83"/>
    </location>
</feature>
<evidence type="ECO:0000313" key="2">
    <source>
        <dbReference type="EMBL" id="KAG8559464.1"/>
    </source>
</evidence>
<evidence type="ECO:0000313" key="3">
    <source>
        <dbReference type="Proteomes" id="UP000824782"/>
    </source>
</evidence>
<name>A0AAV7AD27_ENGPU</name>
<keyword evidence="3" id="KW-1185">Reference proteome</keyword>
<reference evidence="2" key="1">
    <citation type="thesis" date="2020" institute="ProQuest LLC" country="789 East Eisenhower Parkway, Ann Arbor, MI, USA">
        <title>Comparative Genomics and Chromosome Evolution.</title>
        <authorList>
            <person name="Mudd A.B."/>
        </authorList>
    </citation>
    <scope>NUCLEOTIDE SEQUENCE</scope>
    <source>
        <strain evidence="2">237g6f4</strain>
        <tissue evidence="2">Blood</tissue>
    </source>
</reference>
<dbReference type="AlphaFoldDB" id="A0AAV7AD27"/>
<keyword evidence="1" id="KW-0812">Transmembrane</keyword>
<proteinExistence type="predicted"/>
<gene>
    <name evidence="2" type="ORF">GDO81_017345</name>
</gene>